<organism evidence="1">
    <name type="scientific">Rhizophora mucronata</name>
    <name type="common">Asiatic mangrove</name>
    <dbReference type="NCBI Taxonomy" id="61149"/>
    <lineage>
        <taxon>Eukaryota</taxon>
        <taxon>Viridiplantae</taxon>
        <taxon>Streptophyta</taxon>
        <taxon>Embryophyta</taxon>
        <taxon>Tracheophyta</taxon>
        <taxon>Spermatophyta</taxon>
        <taxon>Magnoliopsida</taxon>
        <taxon>eudicotyledons</taxon>
        <taxon>Gunneridae</taxon>
        <taxon>Pentapetalae</taxon>
        <taxon>rosids</taxon>
        <taxon>fabids</taxon>
        <taxon>Malpighiales</taxon>
        <taxon>Rhizophoraceae</taxon>
        <taxon>Rhizophora</taxon>
    </lineage>
</organism>
<reference evidence="1" key="1">
    <citation type="submission" date="2018-02" db="EMBL/GenBank/DDBJ databases">
        <title>Rhizophora mucronata_Transcriptome.</title>
        <authorList>
            <person name="Meera S.P."/>
            <person name="Sreeshan A."/>
            <person name="Augustine A."/>
        </authorList>
    </citation>
    <scope>NUCLEOTIDE SEQUENCE</scope>
    <source>
        <tissue evidence="1">Leaf</tissue>
    </source>
</reference>
<proteinExistence type="predicted"/>
<sequence>MWVIVELKLHHRRTAQVLGI</sequence>
<name>A0A2P2QFU1_RHIMU</name>
<protein>
    <submittedName>
        <fullName evidence="1">Uncharacterized protein</fullName>
    </submittedName>
</protein>
<dbReference type="EMBL" id="GGEC01085375">
    <property type="protein sequence ID" value="MBX65859.1"/>
    <property type="molecule type" value="Transcribed_RNA"/>
</dbReference>
<dbReference type="AlphaFoldDB" id="A0A2P2QFU1"/>
<accession>A0A2P2QFU1</accession>
<evidence type="ECO:0000313" key="1">
    <source>
        <dbReference type="EMBL" id="MBX65859.1"/>
    </source>
</evidence>